<evidence type="ECO:0000313" key="5">
    <source>
        <dbReference type="Proteomes" id="UP000663760"/>
    </source>
</evidence>
<proteinExistence type="inferred from homology"/>
<feature type="repeat" description="PPR" evidence="3">
    <location>
        <begin position="858"/>
        <end position="892"/>
    </location>
</feature>
<dbReference type="Gene3D" id="1.25.40.10">
    <property type="entry name" value="Tetratricopeptide repeat domain"/>
    <property type="match status" value="5"/>
</dbReference>
<feature type="repeat" description="PPR" evidence="3">
    <location>
        <begin position="439"/>
        <end position="473"/>
    </location>
</feature>
<dbReference type="Pfam" id="PF13041">
    <property type="entry name" value="PPR_2"/>
    <property type="match status" value="4"/>
</dbReference>
<dbReference type="NCBIfam" id="TIGR00756">
    <property type="entry name" value="PPR"/>
    <property type="match status" value="11"/>
</dbReference>
<evidence type="ECO:0000256" key="3">
    <source>
        <dbReference type="PROSITE-ProRule" id="PRU00708"/>
    </source>
</evidence>
<dbReference type="Proteomes" id="UP000663760">
    <property type="component" value="Chromosome 14"/>
</dbReference>
<feature type="repeat" description="PPR" evidence="3">
    <location>
        <begin position="334"/>
        <end position="368"/>
    </location>
</feature>
<protein>
    <submittedName>
        <fullName evidence="4">Uncharacterized protein</fullName>
    </submittedName>
</protein>
<reference evidence="4" key="1">
    <citation type="submission" date="2020-02" db="EMBL/GenBank/DDBJ databases">
        <authorList>
            <person name="Scholz U."/>
            <person name="Mascher M."/>
            <person name="Fiebig A."/>
        </authorList>
    </citation>
    <scope>NUCLEOTIDE SEQUENCE</scope>
</reference>
<feature type="repeat" description="PPR" evidence="3">
    <location>
        <begin position="230"/>
        <end position="264"/>
    </location>
</feature>
<dbReference type="SUPFAM" id="SSF48452">
    <property type="entry name" value="TPR-like"/>
    <property type="match status" value="1"/>
</dbReference>
<evidence type="ECO:0000256" key="2">
    <source>
        <dbReference type="ARBA" id="ARBA00022737"/>
    </source>
</evidence>
<feature type="repeat" description="PPR" evidence="3">
    <location>
        <begin position="648"/>
        <end position="678"/>
    </location>
</feature>
<dbReference type="OrthoDB" id="185373at2759"/>
<feature type="repeat" description="PPR" evidence="3">
    <location>
        <begin position="719"/>
        <end position="753"/>
    </location>
</feature>
<dbReference type="InterPro" id="IPR011990">
    <property type="entry name" value="TPR-like_helical_dom_sf"/>
</dbReference>
<dbReference type="PANTHER" id="PTHR47447:SF17">
    <property type="entry name" value="OS12G0638900 PROTEIN"/>
    <property type="match status" value="1"/>
</dbReference>
<evidence type="ECO:0000313" key="4">
    <source>
        <dbReference type="EMBL" id="CAA7408110.1"/>
    </source>
</evidence>
<dbReference type="PANTHER" id="PTHR47447">
    <property type="entry name" value="OS03G0856100 PROTEIN"/>
    <property type="match status" value="1"/>
</dbReference>
<dbReference type="Pfam" id="PF01535">
    <property type="entry name" value="PPR"/>
    <property type="match status" value="9"/>
</dbReference>
<gene>
    <name evidence="4" type="ORF">SI8410_14018788</name>
</gene>
<dbReference type="InterPro" id="IPR002885">
    <property type="entry name" value="PPR_rpt"/>
</dbReference>
<keyword evidence="5" id="KW-1185">Reference proteome</keyword>
<dbReference type="PROSITE" id="PS51375">
    <property type="entry name" value="PPR"/>
    <property type="match status" value="12"/>
</dbReference>
<evidence type="ECO:0000256" key="1">
    <source>
        <dbReference type="ARBA" id="ARBA00007626"/>
    </source>
</evidence>
<dbReference type="FunFam" id="1.25.40.10:FF:003613">
    <property type="entry name" value="Pentatricopeptide repeat-containing protein At3g23020"/>
    <property type="match status" value="1"/>
</dbReference>
<feature type="repeat" description="PPR" evidence="3">
    <location>
        <begin position="369"/>
        <end position="403"/>
    </location>
</feature>
<dbReference type="EMBL" id="LR746277">
    <property type="protein sequence ID" value="CAA7408110.1"/>
    <property type="molecule type" value="Genomic_DNA"/>
</dbReference>
<comment type="similarity">
    <text evidence="1">Belongs to the PPR family. P subfamily.</text>
</comment>
<sequence>MASLKLYFASEIRERRRCSSSSAEFFPAGFIECISGAPHVSGGNAVRRKSVVKRSGARFHDLLIGLREEKSSNDPSCRLNRIGVVGLQEIGGASPVPELVEESKQEGEADEACEGDGVPAKNYASNLAKLKKMVLGENMGTRHERKVRDRLVASEGEIRRDAAPLPISAKGGRSKFVRRDADLEVSMSSVGLQTSQERCNSILKQLEQDGDEKMLKFFELMRINGKLAQNPTAYTTALRAWVRKGDWLTVEALLQEMTLSGCELTCAVFNSLILECSKRGIVNIGAKLSQMMLDKGIRPDKATFAMLMTLYQKGGNLSEAELTFNQMRSSKTKCVTGYSAMITIYTRTGLYDKSEGIINLMEEDGIPPNLENWLVRINAYSQQGKLEEAESVLKSMRDAGFSPNIVAYNTLITGYGKVSDSDAARHLFQGLQSLGLKPDATTYRSMIEGCGREGNYKEARRFYLKLKTAGFRPSSSNFYTMINLQARHGDDDGAVQILKDMRLLGCQYPSILGILLQAYERVGGVSRVPRMLIPSFYEDILADQTSCSILVLAYVQASLLDDALAILRKRKWKDSAYEDNLYHLLICSCKEAGSYENADIIFKQMLELGRDPNLHITSSMIDIYGSMGRFQAAKDLHLRLEASGVPLDMVAYSILVRMYVKAGSLEDACAVLESMDRRKDIIPDTFLYRDMLRIYQRCGMREKLADVYYRMLRSGLAWDEAMYNCVINCCARALPVDEISKLFDEMIGHGYAANTITFNVMMDVYCKAGLLVKARKLFSMAKKQGLADVISYNIIIAAYGQARDFRRMEYIVQQMRIAGYPVSLEAYNSMLDAYGKEDQVEEFKCVLKKMKELRCDSDHYTYNTLINIYGRKGWIEEVADVLAELRGRGLEPDLYSYNTLIKVYGIAGMVEEAVDVVREMRAQGVQPDRVTYSTLICALQRNEEFLEAVKWSLWMKQIELGS</sequence>
<accession>A0A7I8LE34</accession>
<feature type="repeat" description="PPR" evidence="3">
    <location>
        <begin position="823"/>
        <end position="857"/>
    </location>
</feature>
<feature type="repeat" description="PPR" evidence="3">
    <location>
        <begin position="578"/>
        <end position="612"/>
    </location>
</feature>
<feature type="repeat" description="PPR" evidence="3">
    <location>
        <begin position="893"/>
        <end position="927"/>
    </location>
</feature>
<dbReference type="AlphaFoldDB" id="A0A7I8LE34"/>
<feature type="repeat" description="PPR" evidence="3">
    <location>
        <begin position="404"/>
        <end position="438"/>
    </location>
</feature>
<organism evidence="4 5">
    <name type="scientific">Spirodela intermedia</name>
    <name type="common">Intermediate duckweed</name>
    <dbReference type="NCBI Taxonomy" id="51605"/>
    <lineage>
        <taxon>Eukaryota</taxon>
        <taxon>Viridiplantae</taxon>
        <taxon>Streptophyta</taxon>
        <taxon>Embryophyta</taxon>
        <taxon>Tracheophyta</taxon>
        <taxon>Spermatophyta</taxon>
        <taxon>Magnoliopsida</taxon>
        <taxon>Liliopsida</taxon>
        <taxon>Araceae</taxon>
        <taxon>Lemnoideae</taxon>
        <taxon>Spirodela</taxon>
    </lineage>
</organism>
<feature type="repeat" description="PPR" evidence="3">
    <location>
        <begin position="754"/>
        <end position="788"/>
    </location>
</feature>
<name>A0A7I8LE34_SPIIN</name>
<keyword evidence="2" id="KW-0677">Repeat</keyword>